<sequence>MDAERWQVMSEIVSSLNSTFTLAFVTTSMFGLGLGLTLRDLLAPLKSVPLVLAALGINFVLLPAVVWLLTHLLPLQQDLKVGLILMSTVAGAPITIKAAQLARGDIAFAGSLVTLQVIATIILLPFTLPLLIPGIAVDAVAIAMPLVLQILLPLAGGLLMNVRYDEEAEMTRPIMADIANVSLAIMLVLNLGNIPAVLSLIGTGALAGALTIILIGLAAGYLLGGPDPKTRKSLALGSAQRNYAAAFVIAQDSFATRPDVFLMLLTASMISMVVVLLAAGEFGRRERAREKQATGAPAGELSSRQADGRR</sequence>
<dbReference type="EMBL" id="JAGWCR010000005">
    <property type="protein sequence ID" value="MBS3649339.1"/>
    <property type="molecule type" value="Genomic_DNA"/>
</dbReference>
<protein>
    <submittedName>
        <fullName evidence="7">Bile acid:sodium symporter family protein</fullName>
    </submittedName>
</protein>
<dbReference type="InterPro" id="IPR004710">
    <property type="entry name" value="Bilac:Na_transpt"/>
</dbReference>
<proteinExistence type="predicted"/>
<organism evidence="7 8">
    <name type="scientific">Pseudaminobacter soli</name>
    <name type="common">ex Zhang et al. 2022</name>
    <dbReference type="NCBI Taxonomy" id="2831468"/>
    <lineage>
        <taxon>Bacteria</taxon>
        <taxon>Pseudomonadati</taxon>
        <taxon>Pseudomonadota</taxon>
        <taxon>Alphaproteobacteria</taxon>
        <taxon>Hyphomicrobiales</taxon>
        <taxon>Phyllobacteriaceae</taxon>
        <taxon>Pseudaminobacter</taxon>
    </lineage>
</organism>
<dbReference type="PANTHER" id="PTHR10361">
    <property type="entry name" value="SODIUM-BILE ACID COTRANSPORTER"/>
    <property type="match status" value="1"/>
</dbReference>
<keyword evidence="2 6" id="KW-0812">Transmembrane</keyword>
<feature type="transmembrane region" description="Helical" evidence="6">
    <location>
        <begin position="81"/>
        <end position="99"/>
    </location>
</feature>
<name>A0A942I335_9HYPH</name>
<keyword evidence="3 6" id="KW-1133">Transmembrane helix</keyword>
<comment type="caution">
    <text evidence="7">The sequence shown here is derived from an EMBL/GenBank/DDBJ whole genome shotgun (WGS) entry which is preliminary data.</text>
</comment>
<gene>
    <name evidence="7" type="ORF">KEU06_12025</name>
</gene>
<evidence type="ECO:0000256" key="3">
    <source>
        <dbReference type="ARBA" id="ARBA00022989"/>
    </source>
</evidence>
<dbReference type="Pfam" id="PF01758">
    <property type="entry name" value="SBF"/>
    <property type="match status" value="1"/>
</dbReference>
<evidence type="ECO:0000256" key="4">
    <source>
        <dbReference type="ARBA" id="ARBA00023136"/>
    </source>
</evidence>
<dbReference type="Gene3D" id="1.20.1530.20">
    <property type="match status" value="1"/>
</dbReference>
<feature type="transmembrane region" description="Helical" evidence="6">
    <location>
        <begin position="197"/>
        <end position="222"/>
    </location>
</feature>
<evidence type="ECO:0000313" key="7">
    <source>
        <dbReference type="EMBL" id="MBS3649339.1"/>
    </source>
</evidence>
<dbReference type="PANTHER" id="PTHR10361:SF28">
    <property type="entry name" value="P3 PROTEIN-RELATED"/>
    <property type="match status" value="1"/>
</dbReference>
<evidence type="ECO:0000256" key="2">
    <source>
        <dbReference type="ARBA" id="ARBA00022692"/>
    </source>
</evidence>
<evidence type="ECO:0000256" key="6">
    <source>
        <dbReference type="SAM" id="Phobius"/>
    </source>
</evidence>
<feature type="transmembrane region" description="Helical" evidence="6">
    <location>
        <begin position="50"/>
        <end position="69"/>
    </location>
</feature>
<feature type="transmembrane region" description="Helical" evidence="6">
    <location>
        <begin position="140"/>
        <end position="162"/>
    </location>
</feature>
<evidence type="ECO:0000256" key="1">
    <source>
        <dbReference type="ARBA" id="ARBA00004141"/>
    </source>
</evidence>
<reference evidence="7" key="1">
    <citation type="submission" date="2021-04" db="EMBL/GenBank/DDBJ databases">
        <title>Pseudaminobacter soli sp. nov., isolated from paddy soil contaminated by heavy metals.</title>
        <authorList>
            <person name="Zhang K."/>
        </authorList>
    </citation>
    <scope>NUCLEOTIDE SEQUENCE</scope>
    <source>
        <strain evidence="7">19-2017</strain>
    </source>
</reference>
<dbReference type="Proteomes" id="UP000680348">
    <property type="component" value="Unassembled WGS sequence"/>
</dbReference>
<evidence type="ECO:0000256" key="5">
    <source>
        <dbReference type="SAM" id="MobiDB-lite"/>
    </source>
</evidence>
<keyword evidence="4 6" id="KW-0472">Membrane</keyword>
<dbReference type="GO" id="GO:0016020">
    <property type="term" value="C:membrane"/>
    <property type="evidence" value="ECO:0007669"/>
    <property type="project" value="UniProtKB-SubCell"/>
</dbReference>
<dbReference type="RefSeq" id="WP_188254892.1">
    <property type="nucleotide sequence ID" value="NZ_JABVCF010000005.1"/>
</dbReference>
<feature type="transmembrane region" description="Helical" evidence="6">
    <location>
        <begin position="20"/>
        <end position="38"/>
    </location>
</feature>
<evidence type="ECO:0000313" key="8">
    <source>
        <dbReference type="Proteomes" id="UP000680348"/>
    </source>
</evidence>
<feature type="transmembrane region" description="Helical" evidence="6">
    <location>
        <begin position="260"/>
        <end position="279"/>
    </location>
</feature>
<feature type="transmembrane region" description="Helical" evidence="6">
    <location>
        <begin position="106"/>
        <end position="128"/>
    </location>
</feature>
<feature type="region of interest" description="Disordered" evidence="5">
    <location>
        <begin position="288"/>
        <end position="310"/>
    </location>
</feature>
<dbReference type="AlphaFoldDB" id="A0A942I335"/>
<dbReference type="InterPro" id="IPR038770">
    <property type="entry name" value="Na+/solute_symporter_sf"/>
</dbReference>
<comment type="subcellular location">
    <subcellularLocation>
        <location evidence="1">Membrane</location>
        <topology evidence="1">Multi-pass membrane protein</topology>
    </subcellularLocation>
</comment>
<keyword evidence="8" id="KW-1185">Reference proteome</keyword>
<feature type="transmembrane region" description="Helical" evidence="6">
    <location>
        <begin position="174"/>
        <end position="191"/>
    </location>
</feature>
<dbReference type="InterPro" id="IPR002657">
    <property type="entry name" value="BilAc:Na_symport/Acr3"/>
</dbReference>
<accession>A0A942I335</accession>